<organism evidence="2 3">
    <name type="scientific">Lichtheimia corymbifera JMRC:FSU:9682</name>
    <dbReference type="NCBI Taxonomy" id="1263082"/>
    <lineage>
        <taxon>Eukaryota</taxon>
        <taxon>Fungi</taxon>
        <taxon>Fungi incertae sedis</taxon>
        <taxon>Mucoromycota</taxon>
        <taxon>Mucoromycotina</taxon>
        <taxon>Mucoromycetes</taxon>
        <taxon>Mucorales</taxon>
        <taxon>Lichtheimiaceae</taxon>
        <taxon>Lichtheimia</taxon>
    </lineage>
</organism>
<dbReference type="AlphaFoldDB" id="A0A068RXB9"/>
<keyword evidence="1" id="KW-0732">Signal</keyword>
<accession>A0A068RXB9</accession>
<proteinExistence type="predicted"/>
<dbReference type="VEuPathDB" id="FungiDB:LCOR_05861.1"/>
<name>A0A068RXB9_9FUNG</name>
<feature type="chain" id="PRO_5001652736" description="Secreted protein" evidence="1">
    <location>
        <begin position="32"/>
        <end position="140"/>
    </location>
</feature>
<gene>
    <name evidence="2" type="ORF">LCOR_05861.1</name>
</gene>
<sequence>MVDQGRFFSSAFMLCVAIIMMVALIVPPAAAAKVYVVQNKDEAVARCQNIQPDPVTGMYGQFAVYRDTDGYDIFYSCGYQSEDKSDFDRSMPCNLLQNRGLRVKSPEHNVRYYCSLFGGWKLEQCIGRFVNCRTVEGYQG</sequence>
<evidence type="ECO:0000313" key="3">
    <source>
        <dbReference type="Proteomes" id="UP000027586"/>
    </source>
</evidence>
<reference evidence="2" key="1">
    <citation type="submission" date="2013-08" db="EMBL/GenBank/DDBJ databases">
        <title>Gene expansion shapes genome architecture in the human pathogen Lichtheimia corymbifera: an evolutionary genomics analysis in the ancient terrestrial Mucorales (Mucoromycotina).</title>
        <authorList>
            <person name="Schwartze V.U."/>
            <person name="Winter S."/>
            <person name="Shelest E."/>
            <person name="Marcet-Houben M."/>
            <person name="Horn F."/>
            <person name="Wehner S."/>
            <person name="Hoffmann K."/>
            <person name="Riege K."/>
            <person name="Sammeth M."/>
            <person name="Nowrousian M."/>
            <person name="Valiante V."/>
            <person name="Linde J."/>
            <person name="Jacobsen I.D."/>
            <person name="Marz M."/>
            <person name="Brakhage A.A."/>
            <person name="Gabaldon T."/>
            <person name="Bocker S."/>
            <person name="Voigt K."/>
        </authorList>
    </citation>
    <scope>NUCLEOTIDE SEQUENCE [LARGE SCALE GENOMIC DNA]</scope>
    <source>
        <strain evidence="2">FSU 9682</strain>
    </source>
</reference>
<protein>
    <recommendedName>
        <fullName evidence="4">Secreted protein</fullName>
    </recommendedName>
</protein>
<keyword evidence="3" id="KW-1185">Reference proteome</keyword>
<dbReference type="EMBL" id="CBTN010000024">
    <property type="protein sequence ID" value="CDH54634.1"/>
    <property type="molecule type" value="Genomic_DNA"/>
</dbReference>
<comment type="caution">
    <text evidence="2">The sequence shown here is derived from an EMBL/GenBank/DDBJ whole genome shotgun (WGS) entry which is preliminary data.</text>
</comment>
<evidence type="ECO:0008006" key="4">
    <source>
        <dbReference type="Google" id="ProtNLM"/>
    </source>
</evidence>
<evidence type="ECO:0000313" key="2">
    <source>
        <dbReference type="EMBL" id="CDH54634.1"/>
    </source>
</evidence>
<dbReference type="Proteomes" id="UP000027586">
    <property type="component" value="Unassembled WGS sequence"/>
</dbReference>
<evidence type="ECO:0000256" key="1">
    <source>
        <dbReference type="SAM" id="SignalP"/>
    </source>
</evidence>
<feature type="signal peptide" evidence="1">
    <location>
        <begin position="1"/>
        <end position="31"/>
    </location>
</feature>